<evidence type="ECO:0000313" key="2">
    <source>
        <dbReference type="Proteomes" id="UP000516314"/>
    </source>
</evidence>
<proteinExistence type="predicted"/>
<protein>
    <submittedName>
        <fullName evidence="1">(thale cress) hypothetical protein</fullName>
    </submittedName>
</protein>
<name>A0A7G2FBF5_ARATH</name>
<dbReference type="Proteomes" id="UP000516314">
    <property type="component" value="Chromosome 5"/>
</dbReference>
<accession>A0A7G2FBF5</accession>
<sequence length="97" mass="11290">MNPRWLFTTLLCLTDNPFHPFLGYNQETFFNKLNNALIPIILSLHNKQLSYWSNLPTEVRPIELPPKYVSPVDLEQAVLEDEESDIDEQKAIVAFDE</sequence>
<organism evidence="1 2">
    <name type="scientific">Arabidopsis thaliana</name>
    <name type="common">Mouse-ear cress</name>
    <dbReference type="NCBI Taxonomy" id="3702"/>
    <lineage>
        <taxon>Eukaryota</taxon>
        <taxon>Viridiplantae</taxon>
        <taxon>Streptophyta</taxon>
        <taxon>Embryophyta</taxon>
        <taxon>Tracheophyta</taxon>
        <taxon>Spermatophyta</taxon>
        <taxon>Magnoliopsida</taxon>
        <taxon>eudicotyledons</taxon>
        <taxon>Gunneridae</taxon>
        <taxon>Pentapetalae</taxon>
        <taxon>rosids</taxon>
        <taxon>malvids</taxon>
        <taxon>Brassicales</taxon>
        <taxon>Brassicaceae</taxon>
        <taxon>Camelineae</taxon>
        <taxon>Arabidopsis</taxon>
    </lineage>
</organism>
<reference evidence="1 2" key="1">
    <citation type="submission" date="2020-09" db="EMBL/GenBank/DDBJ databases">
        <authorList>
            <person name="Ashkenazy H."/>
        </authorList>
    </citation>
    <scope>NUCLEOTIDE SEQUENCE [LARGE SCALE GENOMIC DNA]</scope>
    <source>
        <strain evidence="2">cv. Cdm-0</strain>
    </source>
</reference>
<gene>
    <name evidence="1" type="ORF">AT9943_LOCUS20489</name>
</gene>
<dbReference type="EMBL" id="LR881470">
    <property type="protein sequence ID" value="CAD5333114.1"/>
    <property type="molecule type" value="Genomic_DNA"/>
</dbReference>
<dbReference type="AlphaFoldDB" id="A0A7G2FBF5"/>
<evidence type="ECO:0000313" key="1">
    <source>
        <dbReference type="EMBL" id="CAD5333114.1"/>
    </source>
</evidence>